<accession>A0ACB5TLL6</accession>
<name>A0ACB5TLL6_CANBO</name>
<sequence length="158" mass="18593">MEKKIEQLENRISFKDRYLFNLQNDILSSLKLMYFDSLTLEEISEEKGKKYMLEHSEDLNFLSLSHNPIIVKPTPRRKINDKKNENDVSDPEDNKHFIKYNEKRKERNLEPMSEENFEKIMDQLSLSGSETESSEDEEGLLNDNDSESKDTNKDPAIS</sequence>
<evidence type="ECO:0000313" key="2">
    <source>
        <dbReference type="Proteomes" id="UP001165101"/>
    </source>
</evidence>
<evidence type="ECO:0000313" key="1">
    <source>
        <dbReference type="EMBL" id="GME90688.1"/>
    </source>
</evidence>
<organism evidence="1 2">
    <name type="scientific">Candida boidinii</name>
    <name type="common">Yeast</name>
    <dbReference type="NCBI Taxonomy" id="5477"/>
    <lineage>
        <taxon>Eukaryota</taxon>
        <taxon>Fungi</taxon>
        <taxon>Dikarya</taxon>
        <taxon>Ascomycota</taxon>
        <taxon>Saccharomycotina</taxon>
        <taxon>Pichiomycetes</taxon>
        <taxon>Pichiales</taxon>
        <taxon>Pichiaceae</taxon>
        <taxon>Ogataea</taxon>
        <taxon>Ogataea/Candida clade</taxon>
    </lineage>
</organism>
<proteinExistence type="predicted"/>
<dbReference type="EMBL" id="BSXV01000805">
    <property type="protein sequence ID" value="GME90688.1"/>
    <property type="molecule type" value="Genomic_DNA"/>
</dbReference>
<protein>
    <submittedName>
        <fullName evidence="1">Unnamed protein product</fullName>
    </submittedName>
</protein>
<keyword evidence="2" id="KW-1185">Reference proteome</keyword>
<dbReference type="Proteomes" id="UP001165101">
    <property type="component" value="Unassembled WGS sequence"/>
</dbReference>
<reference evidence="1" key="1">
    <citation type="submission" date="2023-04" db="EMBL/GenBank/DDBJ databases">
        <title>Candida boidinii NBRC 1967.</title>
        <authorList>
            <person name="Ichikawa N."/>
            <person name="Sato H."/>
            <person name="Tonouchi N."/>
        </authorList>
    </citation>
    <scope>NUCLEOTIDE SEQUENCE</scope>
    <source>
        <strain evidence="1">NBRC 1967</strain>
    </source>
</reference>
<gene>
    <name evidence="1" type="ORF">Cboi01_000195700</name>
</gene>
<comment type="caution">
    <text evidence="1">The sequence shown here is derived from an EMBL/GenBank/DDBJ whole genome shotgun (WGS) entry which is preliminary data.</text>
</comment>